<dbReference type="PANTHER" id="PTHR47186:SF13">
    <property type="entry name" value="DISEASE RESISTANCE PROTEIN RGA3"/>
    <property type="match status" value="1"/>
</dbReference>
<dbReference type="EMBL" id="CAEKDK010000008">
    <property type="protein sequence ID" value="CAB4291803.1"/>
    <property type="molecule type" value="Genomic_DNA"/>
</dbReference>
<proteinExistence type="predicted"/>
<protein>
    <recommendedName>
        <fullName evidence="1">R13L1/DRL21-like LRR repeat region domain-containing protein</fullName>
    </recommendedName>
</protein>
<sequence>MGIERENSDAVEEESDVIIKSMEALQPHSSLKQLILKYYMGARFASWFHSLTNIVDLRLYNCDRCQHLPPLDHFPFLKILVLWGLRNLEHISAEDKVKDFAGDEMMMMSAASPSTTFFPSLESLRLIHCPNLKGWWRNETASSFPYLSTLYIENCPSLTSMPMYPNLHRLELKNNSWKVIPSSFVPSSKLKSLDIMGVEDIEYVPEEGIGNLTLLRELSITNCPNWYHYQIKGWVASSPYRDCIFQIVLN</sequence>
<gene>
    <name evidence="2" type="ORF">CURHAP_LOCUS52188</name>
</gene>
<reference evidence="2 3" key="1">
    <citation type="submission" date="2020-05" db="EMBL/GenBank/DDBJ databases">
        <authorList>
            <person name="Campoy J."/>
            <person name="Schneeberger K."/>
            <person name="Spophaly S."/>
        </authorList>
    </citation>
    <scope>NUCLEOTIDE SEQUENCE [LARGE SCALE GENOMIC DNA]</scope>
    <source>
        <strain evidence="2">PruArmRojPasFocal</strain>
    </source>
</reference>
<organism evidence="2 3">
    <name type="scientific">Prunus armeniaca</name>
    <name type="common">Apricot</name>
    <name type="synonym">Armeniaca vulgaris</name>
    <dbReference type="NCBI Taxonomy" id="36596"/>
    <lineage>
        <taxon>Eukaryota</taxon>
        <taxon>Viridiplantae</taxon>
        <taxon>Streptophyta</taxon>
        <taxon>Embryophyta</taxon>
        <taxon>Tracheophyta</taxon>
        <taxon>Spermatophyta</taxon>
        <taxon>Magnoliopsida</taxon>
        <taxon>eudicotyledons</taxon>
        <taxon>Gunneridae</taxon>
        <taxon>Pentapetalae</taxon>
        <taxon>rosids</taxon>
        <taxon>fabids</taxon>
        <taxon>Rosales</taxon>
        <taxon>Rosaceae</taxon>
        <taxon>Amygdaloideae</taxon>
        <taxon>Amygdaleae</taxon>
        <taxon>Prunus</taxon>
    </lineage>
</organism>
<dbReference type="SUPFAM" id="SSF52058">
    <property type="entry name" value="L domain-like"/>
    <property type="match status" value="1"/>
</dbReference>
<evidence type="ECO:0000313" key="2">
    <source>
        <dbReference type="EMBL" id="CAB4291803.1"/>
    </source>
</evidence>
<dbReference type="PANTHER" id="PTHR47186">
    <property type="entry name" value="LEUCINE-RICH REPEAT-CONTAINING PROTEIN 57"/>
    <property type="match status" value="1"/>
</dbReference>
<accession>A0A6J5VTW4</accession>
<dbReference type="InterPro" id="IPR032675">
    <property type="entry name" value="LRR_dom_sf"/>
</dbReference>
<dbReference type="AlphaFoldDB" id="A0A6J5VTW4"/>
<dbReference type="InterPro" id="IPR056789">
    <property type="entry name" value="LRR_R13L1-DRL21"/>
</dbReference>
<feature type="domain" description="R13L1/DRL21-like LRR repeat region" evidence="1">
    <location>
        <begin position="10"/>
        <end position="83"/>
    </location>
</feature>
<dbReference type="Gene3D" id="3.80.10.10">
    <property type="entry name" value="Ribonuclease Inhibitor"/>
    <property type="match status" value="2"/>
</dbReference>
<evidence type="ECO:0000259" key="1">
    <source>
        <dbReference type="Pfam" id="PF25019"/>
    </source>
</evidence>
<evidence type="ECO:0000313" key="3">
    <source>
        <dbReference type="Proteomes" id="UP000507222"/>
    </source>
</evidence>
<dbReference type="Pfam" id="PF25019">
    <property type="entry name" value="LRR_R13L1-DRL21"/>
    <property type="match status" value="1"/>
</dbReference>
<name>A0A6J5VTW4_PRUAR</name>
<dbReference type="Proteomes" id="UP000507222">
    <property type="component" value="Unassembled WGS sequence"/>
</dbReference>